<accession>A0ABQ8JJ56</accession>
<evidence type="ECO:0000313" key="2">
    <source>
        <dbReference type="Proteomes" id="UP000887458"/>
    </source>
</evidence>
<comment type="caution">
    <text evidence="1">The sequence shown here is derived from an EMBL/GenBank/DDBJ whole genome shotgun (WGS) entry which is preliminary data.</text>
</comment>
<reference evidence="1 2" key="1">
    <citation type="journal article" date="2018" name="J. Allergy Clin. Immunol.">
        <title>High-quality assembly of Dermatophagoides pteronyssinus genome and transcriptome reveals a wide range of novel allergens.</title>
        <authorList>
            <person name="Liu X.Y."/>
            <person name="Yang K.Y."/>
            <person name="Wang M.Q."/>
            <person name="Kwok J.S."/>
            <person name="Zeng X."/>
            <person name="Yang Z."/>
            <person name="Xiao X.J."/>
            <person name="Lau C.P."/>
            <person name="Li Y."/>
            <person name="Huang Z.M."/>
            <person name="Ba J.G."/>
            <person name="Yim A.K."/>
            <person name="Ouyang C.Y."/>
            <person name="Ngai S.M."/>
            <person name="Chan T.F."/>
            <person name="Leung E.L."/>
            <person name="Liu L."/>
            <person name="Liu Z.G."/>
            <person name="Tsui S.K."/>
        </authorList>
    </citation>
    <scope>NUCLEOTIDE SEQUENCE [LARGE SCALE GENOMIC DNA]</scope>
    <source>
        <strain evidence="1">Derp</strain>
    </source>
</reference>
<keyword evidence="2" id="KW-1185">Reference proteome</keyword>
<reference evidence="1 2" key="2">
    <citation type="journal article" date="2022" name="Mol. Biol. Evol.">
        <title>Comparative Genomics Reveals Insights into the Divergent Evolution of Astigmatic Mites and Household Pest Adaptations.</title>
        <authorList>
            <person name="Xiong Q."/>
            <person name="Wan A.T."/>
            <person name="Liu X."/>
            <person name="Fung C.S."/>
            <person name="Xiao X."/>
            <person name="Malainual N."/>
            <person name="Hou J."/>
            <person name="Wang L."/>
            <person name="Wang M."/>
            <person name="Yang K.Y."/>
            <person name="Cui Y."/>
            <person name="Leung E.L."/>
            <person name="Nong W."/>
            <person name="Shin S.K."/>
            <person name="Au S.W."/>
            <person name="Jeong K.Y."/>
            <person name="Chew F.T."/>
            <person name="Hui J.H."/>
            <person name="Leung T.F."/>
            <person name="Tungtrongchitr A."/>
            <person name="Zhong N."/>
            <person name="Liu Z."/>
            <person name="Tsui S.K."/>
        </authorList>
    </citation>
    <scope>NUCLEOTIDE SEQUENCE [LARGE SCALE GENOMIC DNA]</scope>
    <source>
        <strain evidence="1">Derp</strain>
    </source>
</reference>
<sequence>MNEFSDKKNSTSVDIINIQQTKLQNSNLLVYELCKITFFLKNGENILAVLFSTHSNIISPTGIS</sequence>
<organism evidence="1 2">
    <name type="scientific">Dermatophagoides pteronyssinus</name>
    <name type="common">European house dust mite</name>
    <dbReference type="NCBI Taxonomy" id="6956"/>
    <lineage>
        <taxon>Eukaryota</taxon>
        <taxon>Metazoa</taxon>
        <taxon>Ecdysozoa</taxon>
        <taxon>Arthropoda</taxon>
        <taxon>Chelicerata</taxon>
        <taxon>Arachnida</taxon>
        <taxon>Acari</taxon>
        <taxon>Acariformes</taxon>
        <taxon>Sarcoptiformes</taxon>
        <taxon>Astigmata</taxon>
        <taxon>Psoroptidia</taxon>
        <taxon>Analgoidea</taxon>
        <taxon>Pyroglyphidae</taxon>
        <taxon>Dermatophagoidinae</taxon>
        <taxon>Dermatophagoides</taxon>
    </lineage>
</organism>
<dbReference type="Proteomes" id="UP000887458">
    <property type="component" value="Unassembled WGS sequence"/>
</dbReference>
<evidence type="ECO:0000313" key="1">
    <source>
        <dbReference type="EMBL" id="KAH9422618.1"/>
    </source>
</evidence>
<proteinExistence type="predicted"/>
<protein>
    <submittedName>
        <fullName evidence="1">Uncharacterized protein</fullName>
    </submittedName>
</protein>
<name>A0ABQ8JJ56_DERPT</name>
<gene>
    <name evidence="1" type="ORF">DERP_003295</name>
</gene>
<dbReference type="EMBL" id="NJHN03000036">
    <property type="protein sequence ID" value="KAH9422618.1"/>
    <property type="molecule type" value="Genomic_DNA"/>
</dbReference>